<organism evidence="2 3">
    <name type="scientific">Lentzea atacamensis</name>
    <dbReference type="NCBI Taxonomy" id="531938"/>
    <lineage>
        <taxon>Bacteria</taxon>
        <taxon>Bacillati</taxon>
        <taxon>Actinomycetota</taxon>
        <taxon>Actinomycetes</taxon>
        <taxon>Pseudonocardiales</taxon>
        <taxon>Pseudonocardiaceae</taxon>
        <taxon>Lentzea</taxon>
    </lineage>
</organism>
<evidence type="ECO:0000256" key="1">
    <source>
        <dbReference type="SAM" id="Phobius"/>
    </source>
</evidence>
<accession>A0ABX9EJF6</accession>
<feature type="transmembrane region" description="Helical" evidence="1">
    <location>
        <begin position="25"/>
        <end position="45"/>
    </location>
</feature>
<evidence type="ECO:0000313" key="3">
    <source>
        <dbReference type="Proteomes" id="UP000248714"/>
    </source>
</evidence>
<keyword evidence="1" id="KW-1133">Transmembrane helix</keyword>
<dbReference type="EMBL" id="QLTT01000001">
    <property type="protein sequence ID" value="RAS70284.1"/>
    <property type="molecule type" value="Genomic_DNA"/>
</dbReference>
<keyword evidence="1" id="KW-0812">Transmembrane</keyword>
<evidence type="ECO:0000313" key="2">
    <source>
        <dbReference type="EMBL" id="RAS70284.1"/>
    </source>
</evidence>
<name>A0ABX9EJF6_9PSEU</name>
<dbReference type="Proteomes" id="UP000248714">
    <property type="component" value="Unassembled WGS sequence"/>
</dbReference>
<keyword evidence="1" id="KW-0472">Membrane</keyword>
<protein>
    <submittedName>
        <fullName evidence="2">Uncharacterized protein</fullName>
    </submittedName>
</protein>
<gene>
    <name evidence="2" type="ORF">C8D87_101584</name>
</gene>
<sequence>MDGGHRHAGRAGAADHGIVTGFPHWWQVAVYSTGALLSLLVLFTIQEQEQLAEAREDGQAR</sequence>
<reference evidence="2 3" key="1">
    <citation type="submission" date="2018-06" db="EMBL/GenBank/DDBJ databases">
        <title>Genomic Encyclopedia of Type Strains, Phase IV (KMG-IV): sequencing the most valuable type-strain genomes for metagenomic binning, comparative biology and taxonomic classification.</title>
        <authorList>
            <person name="Goeker M."/>
        </authorList>
    </citation>
    <scope>NUCLEOTIDE SEQUENCE [LARGE SCALE GENOMIC DNA]</scope>
    <source>
        <strain evidence="2 3">DSM 45479</strain>
    </source>
</reference>
<keyword evidence="3" id="KW-1185">Reference proteome</keyword>
<proteinExistence type="predicted"/>
<comment type="caution">
    <text evidence="2">The sequence shown here is derived from an EMBL/GenBank/DDBJ whole genome shotgun (WGS) entry which is preliminary data.</text>
</comment>